<dbReference type="EMBL" id="CP081150">
    <property type="protein sequence ID" value="QZA78665.1"/>
    <property type="molecule type" value="Genomic_DNA"/>
</dbReference>
<accession>A0ABX8ZA24</accession>
<gene>
    <name evidence="5" type="ORF">K4H28_04445</name>
</gene>
<evidence type="ECO:0000313" key="5">
    <source>
        <dbReference type="EMBL" id="QZA78665.1"/>
    </source>
</evidence>
<dbReference type="PROSITE" id="PS50851">
    <property type="entry name" value="CHEW"/>
    <property type="match status" value="1"/>
</dbReference>
<dbReference type="Pfam" id="PF01584">
    <property type="entry name" value="CheW"/>
    <property type="match status" value="1"/>
</dbReference>
<comment type="subcellular location">
    <subcellularLocation>
        <location evidence="1">Cytoplasm</location>
    </subcellularLocation>
</comment>
<dbReference type="SUPFAM" id="SSF50341">
    <property type="entry name" value="CheW-like"/>
    <property type="match status" value="1"/>
</dbReference>
<dbReference type="InterPro" id="IPR039315">
    <property type="entry name" value="CheW"/>
</dbReference>
<evidence type="ECO:0000256" key="3">
    <source>
        <dbReference type="ARBA" id="ARBA00022490"/>
    </source>
</evidence>
<evidence type="ECO:0000256" key="2">
    <source>
        <dbReference type="ARBA" id="ARBA00021483"/>
    </source>
</evidence>
<dbReference type="PANTHER" id="PTHR22617:SF45">
    <property type="entry name" value="CHEMOTAXIS PROTEIN CHEW"/>
    <property type="match status" value="1"/>
</dbReference>
<feature type="domain" description="CheW-like" evidence="4">
    <location>
        <begin position="16"/>
        <end position="156"/>
    </location>
</feature>
<protein>
    <recommendedName>
        <fullName evidence="2">Chemotaxis protein CheW</fullName>
    </recommendedName>
</protein>
<organism evidence="5 6">
    <name type="scientific">Deefgea tanakiae</name>
    <dbReference type="NCBI Taxonomy" id="2865840"/>
    <lineage>
        <taxon>Bacteria</taxon>
        <taxon>Pseudomonadati</taxon>
        <taxon>Pseudomonadota</taxon>
        <taxon>Betaproteobacteria</taxon>
        <taxon>Neisseriales</taxon>
        <taxon>Chitinibacteraceae</taxon>
        <taxon>Deefgea</taxon>
    </lineage>
</organism>
<reference evidence="5 6" key="1">
    <citation type="submission" date="2021-08" db="EMBL/GenBank/DDBJ databases">
        <title>complete genome sequencing of Deefgea sp. D25.</title>
        <authorList>
            <person name="Bae J.-W."/>
            <person name="Gim D.-H."/>
        </authorList>
    </citation>
    <scope>NUCLEOTIDE SEQUENCE [LARGE SCALE GENOMIC DNA]</scope>
    <source>
        <strain evidence="5 6">D25</strain>
    </source>
</reference>
<keyword evidence="6" id="KW-1185">Reference proteome</keyword>
<evidence type="ECO:0000256" key="1">
    <source>
        <dbReference type="ARBA" id="ARBA00004496"/>
    </source>
</evidence>
<dbReference type="RefSeq" id="WP_221007189.1">
    <property type="nucleotide sequence ID" value="NZ_CP081150.1"/>
</dbReference>
<dbReference type="InterPro" id="IPR002545">
    <property type="entry name" value="CheW-lke_dom"/>
</dbReference>
<dbReference type="Gene3D" id="2.40.50.180">
    <property type="entry name" value="CheA-289, Domain 4"/>
    <property type="match status" value="1"/>
</dbReference>
<proteinExistence type="predicted"/>
<keyword evidence="3" id="KW-0963">Cytoplasm</keyword>
<dbReference type="SMART" id="SM00260">
    <property type="entry name" value="CheW"/>
    <property type="match status" value="1"/>
</dbReference>
<dbReference type="Gene3D" id="2.30.30.40">
    <property type="entry name" value="SH3 Domains"/>
    <property type="match status" value="1"/>
</dbReference>
<dbReference type="Proteomes" id="UP000825679">
    <property type="component" value="Chromosome"/>
</dbReference>
<dbReference type="PANTHER" id="PTHR22617">
    <property type="entry name" value="CHEMOTAXIS SENSOR HISTIDINE KINASE-RELATED"/>
    <property type="match status" value="1"/>
</dbReference>
<evidence type="ECO:0000313" key="6">
    <source>
        <dbReference type="Proteomes" id="UP000825679"/>
    </source>
</evidence>
<sequence>MDKEIIKQRALECASQNGLLTFSLGEQEFAVDIIKVQEIRGYEPVTQIANLPKDIKGIINMRGNIVPIIDLRIKFGLVKFDYSATTIVVILSLVDRLMGIVVDAVSDVIEISPEHIKPPPDFGETIDICYLLGLAIVDERMIALVDIEALLANDKMRLLESTPA</sequence>
<name>A0ABX8ZA24_9NEIS</name>
<evidence type="ECO:0000259" key="4">
    <source>
        <dbReference type="PROSITE" id="PS50851"/>
    </source>
</evidence>
<dbReference type="InterPro" id="IPR036061">
    <property type="entry name" value="CheW-like_dom_sf"/>
</dbReference>